<feature type="transmembrane region" description="Helical" evidence="1">
    <location>
        <begin position="138"/>
        <end position="159"/>
    </location>
</feature>
<dbReference type="Proteomes" id="UP000023152">
    <property type="component" value="Unassembled WGS sequence"/>
</dbReference>
<feature type="transmembrane region" description="Helical" evidence="1">
    <location>
        <begin position="231"/>
        <end position="256"/>
    </location>
</feature>
<organism evidence="2 3">
    <name type="scientific">Reticulomyxa filosa</name>
    <dbReference type="NCBI Taxonomy" id="46433"/>
    <lineage>
        <taxon>Eukaryota</taxon>
        <taxon>Sar</taxon>
        <taxon>Rhizaria</taxon>
        <taxon>Retaria</taxon>
        <taxon>Foraminifera</taxon>
        <taxon>Monothalamids</taxon>
        <taxon>Reticulomyxidae</taxon>
        <taxon>Reticulomyxa</taxon>
    </lineage>
</organism>
<feature type="transmembrane region" description="Helical" evidence="1">
    <location>
        <begin position="286"/>
        <end position="304"/>
    </location>
</feature>
<feature type="transmembrane region" description="Helical" evidence="1">
    <location>
        <begin position="99"/>
        <end position="118"/>
    </location>
</feature>
<evidence type="ECO:0000313" key="3">
    <source>
        <dbReference type="Proteomes" id="UP000023152"/>
    </source>
</evidence>
<keyword evidence="1" id="KW-0812">Transmembrane</keyword>
<reference evidence="2 3" key="1">
    <citation type="journal article" date="2013" name="Curr. Biol.">
        <title>The Genome of the Foraminiferan Reticulomyxa filosa.</title>
        <authorList>
            <person name="Glockner G."/>
            <person name="Hulsmann N."/>
            <person name="Schleicher M."/>
            <person name="Noegel A.A."/>
            <person name="Eichinger L."/>
            <person name="Gallinger C."/>
            <person name="Pawlowski J."/>
            <person name="Sierra R."/>
            <person name="Euteneuer U."/>
            <person name="Pillet L."/>
            <person name="Moustafa A."/>
            <person name="Platzer M."/>
            <person name="Groth M."/>
            <person name="Szafranski K."/>
            <person name="Schliwa M."/>
        </authorList>
    </citation>
    <scope>NUCLEOTIDE SEQUENCE [LARGE SCALE GENOMIC DNA]</scope>
</reference>
<keyword evidence="1" id="KW-0472">Membrane</keyword>
<feature type="transmembrane region" description="Helical" evidence="1">
    <location>
        <begin position="26"/>
        <end position="49"/>
    </location>
</feature>
<keyword evidence="3" id="KW-1185">Reference proteome</keyword>
<dbReference type="AlphaFoldDB" id="X6N6U6"/>
<feature type="transmembrane region" description="Helical" evidence="1">
    <location>
        <begin position="202"/>
        <end position="219"/>
    </location>
</feature>
<accession>X6N6U6</accession>
<protein>
    <submittedName>
        <fullName evidence="2">Uncharacterized protein</fullName>
    </submittedName>
</protein>
<dbReference type="EMBL" id="ASPP01011605">
    <property type="protein sequence ID" value="ETO21459.1"/>
    <property type="molecule type" value="Genomic_DNA"/>
</dbReference>
<name>X6N6U6_RETFI</name>
<sequence>MVKVSTCLEPGQDHPQIYAHWGGTQLLVNLCVTPLQTWLCVYAVGHLCASQKIFGKLKVSFICYQISVVIYQWTSFLYYVPFRYAGLPIYYPFCYIAEFMLFFCGALTYIMANIFWLLRLLSVFQGTKWELSNSIRRVLFVILSIVFTVFPFLAFWIGFTSHCVRPLRCTDFDILHAFSIYNRHVRITVFFFYHINPDKPHNNFFFFIIVIIMIIISSNRDLWECYGWDNWAWTGLTALGGIVNFGISSVLAYLYISRLRKVHQLAQNNNDVSDGNSYERIQRSSVIAVTSIISTMIAIGITALLQTEYFFMNIDGLLNGCLALSAFNFGDSMYKFLCCGCIRAGLVLELHPNHFGIKTQ</sequence>
<proteinExistence type="predicted"/>
<feature type="transmembrane region" description="Helical" evidence="1">
    <location>
        <begin position="174"/>
        <end position="195"/>
    </location>
</feature>
<feature type="transmembrane region" description="Helical" evidence="1">
    <location>
        <begin position="61"/>
        <end position="79"/>
    </location>
</feature>
<gene>
    <name evidence="2" type="ORF">RFI_15745</name>
</gene>
<evidence type="ECO:0000313" key="2">
    <source>
        <dbReference type="EMBL" id="ETO21459.1"/>
    </source>
</evidence>
<comment type="caution">
    <text evidence="2">The sequence shown here is derived from an EMBL/GenBank/DDBJ whole genome shotgun (WGS) entry which is preliminary data.</text>
</comment>
<keyword evidence="1" id="KW-1133">Transmembrane helix</keyword>
<evidence type="ECO:0000256" key="1">
    <source>
        <dbReference type="SAM" id="Phobius"/>
    </source>
</evidence>